<dbReference type="EMBL" id="BEDT01000002">
    <property type="protein sequence ID" value="GAX47319.1"/>
    <property type="molecule type" value="Genomic_DNA"/>
</dbReference>
<feature type="transmembrane region" description="Helical" evidence="1">
    <location>
        <begin position="41"/>
        <end position="66"/>
    </location>
</feature>
<keyword evidence="1" id="KW-0812">Transmembrane</keyword>
<evidence type="ECO:0000313" key="2">
    <source>
        <dbReference type="EMBL" id="GAX47319.1"/>
    </source>
</evidence>
<keyword evidence="1" id="KW-1133">Transmembrane helix</keyword>
<protein>
    <submittedName>
        <fullName evidence="2">Uncharacterized protein</fullName>
    </submittedName>
</protein>
<evidence type="ECO:0000256" key="1">
    <source>
        <dbReference type="SAM" id="Phobius"/>
    </source>
</evidence>
<dbReference type="RefSeq" id="WP_094784377.1">
    <property type="nucleotide sequence ID" value="NZ_BEDT01000002.1"/>
</dbReference>
<proteinExistence type="predicted"/>
<sequence>MSKKQAAWLRVLVMIALVLTFIIITVRLFSEYSNLIPSMVLGVLLIIPGLPIIIWVIIAALLYVLLKLAIMSLIKTYDTYNVFDF</sequence>
<dbReference type="AlphaFoldDB" id="A0A224WYZ1"/>
<organism evidence="2 3">
    <name type="scientific">Pseudolactococcus reticulitermitis</name>
    <dbReference type="NCBI Taxonomy" id="2025039"/>
    <lineage>
        <taxon>Bacteria</taxon>
        <taxon>Bacillati</taxon>
        <taxon>Bacillota</taxon>
        <taxon>Bacilli</taxon>
        <taxon>Lactobacillales</taxon>
        <taxon>Streptococcaceae</taxon>
        <taxon>Pseudolactococcus</taxon>
    </lineage>
</organism>
<evidence type="ECO:0000313" key="3">
    <source>
        <dbReference type="Proteomes" id="UP000218689"/>
    </source>
</evidence>
<dbReference type="Proteomes" id="UP000218689">
    <property type="component" value="Unassembled WGS sequence"/>
</dbReference>
<accession>A0A224WYZ1</accession>
<gene>
    <name evidence="2" type="ORF">RsY01_918</name>
</gene>
<feature type="transmembrane region" description="Helical" evidence="1">
    <location>
        <begin position="7"/>
        <end position="29"/>
    </location>
</feature>
<keyword evidence="3" id="KW-1185">Reference proteome</keyword>
<name>A0A224WYZ1_9LACT</name>
<reference evidence="3" key="1">
    <citation type="submission" date="2017-08" db="EMBL/GenBank/DDBJ databases">
        <title>Draft genome sequence of Lactococcus sp. strain Rs-Y01, isolated from the gut of the lower termite Reticulitermes speratus.</title>
        <authorList>
            <person name="Ohkuma M."/>
            <person name="Yuki M."/>
        </authorList>
    </citation>
    <scope>NUCLEOTIDE SEQUENCE [LARGE SCALE GENOMIC DNA]</scope>
    <source>
        <strain evidence="3">Rs-Y01</strain>
    </source>
</reference>
<keyword evidence="1" id="KW-0472">Membrane</keyword>
<comment type="caution">
    <text evidence="2">The sequence shown here is derived from an EMBL/GenBank/DDBJ whole genome shotgun (WGS) entry which is preliminary data.</text>
</comment>